<feature type="compositionally biased region" description="Polar residues" evidence="3">
    <location>
        <begin position="49"/>
        <end position="58"/>
    </location>
</feature>
<keyword evidence="1" id="KW-0945">Host-virus interaction</keyword>
<keyword evidence="2" id="KW-0175">Coiled coil</keyword>
<evidence type="ECO:0000256" key="2">
    <source>
        <dbReference type="SAM" id="Coils"/>
    </source>
</evidence>
<evidence type="ECO:0000256" key="1">
    <source>
        <dbReference type="ARBA" id="ARBA00022581"/>
    </source>
</evidence>
<dbReference type="Proteomes" id="UP000054270">
    <property type="component" value="Unassembled WGS sequence"/>
</dbReference>
<sequence length="961" mass="105797">MAFNMLKSLIPSSAAGDIQMNDLESGSSRTAVNSRGQPHAPAHMDVGPDSQQQHSAAPTGQPPAPHFTRPALPLAPVQLVPPQPVPPQLVPPQPVPPQPVPPQLVPPQLVPPQLVPPQLVPPQLVPPQLVPPQLVPPQLVPPQPVPPQLVPPQLVPPQPVLPQPNPNYHTPTTQPVPIAPIPPHVVQPPHNIAPQPTSQGQSGVTAPLIPPQQNASQPQPFRFNLQNPPLPYVFGSAANHQGMNTSDTAPHLGKRNRPVDEDPKKIRVIRHPSPQLLNEIRGTLSQTLEVQQNKRVENLESRIQIEFNRRQEQIDAQMVDKERSLEEAQKKVQLLLNENAEAEARRRAEDEAQRRERDQEQAERLAEALARADKAEATLRDMESKMEKMMNAILAGAPHSSTVSGHMHHTQSTGQEGGSLNPRNLGSAPMNSYAETSSNIGPSAAPTASFSALGGDPNLTTSGHSVEETINPVRGGDTNPAAMDLYIDSAGSNGAPNRPIVNVGQSAHASGIEETPAFRGRKGKHPIRRREDAYDGDEDEDGSDDSDNSGEDDDMGKVASALHEDHQPNIDPGVQTVPPPRKHTAPRGGGGSNQIAMPASHTEPQPAPTSRRIRTRTANWANGLAGVYGEAEQDTTPRNRTKKMARAFRKTTLKGFNPVKASKDVSHILHTGVEALELTSLQTGVRRAMQELMGVEKDQDIINRYYATTAEVDNYAHGGGNDPGLDPMRPYFEVGGYNSWNDRLCEKFVDYYEERVEAKLSAEDRAAVENHFLGRLYRLGRKWRKARTKTELERIEEEKRSLKASRATTRRLTLYDDRREICAGNILNPDGSVNMAWTFLSNMLDKLGAVGMSSDESEQENGRTVYIVKKREWRSEDITQLLMYIDKDRNTTNATGGARPGNPPRKRKRFVANPRASKRDPSLGCPLNYYNQVFYANLTNRQSYTQIAPEIFMVVMFVFEI</sequence>
<proteinExistence type="predicted"/>
<dbReference type="PANTHER" id="PTHR13037">
    <property type="entry name" value="FORMIN"/>
    <property type="match status" value="1"/>
</dbReference>
<dbReference type="STRING" id="945553.A0A0D2P164"/>
<evidence type="ECO:0000256" key="3">
    <source>
        <dbReference type="SAM" id="MobiDB-lite"/>
    </source>
</evidence>
<organism evidence="4 5">
    <name type="scientific">Hypholoma sublateritium (strain FD-334 SS-4)</name>
    <dbReference type="NCBI Taxonomy" id="945553"/>
    <lineage>
        <taxon>Eukaryota</taxon>
        <taxon>Fungi</taxon>
        <taxon>Dikarya</taxon>
        <taxon>Basidiomycota</taxon>
        <taxon>Agaricomycotina</taxon>
        <taxon>Agaricomycetes</taxon>
        <taxon>Agaricomycetidae</taxon>
        <taxon>Agaricales</taxon>
        <taxon>Agaricineae</taxon>
        <taxon>Strophariaceae</taxon>
        <taxon>Hypholoma</taxon>
    </lineage>
</organism>
<feature type="region of interest" description="Disordered" evidence="3">
    <location>
        <begin position="890"/>
        <end position="919"/>
    </location>
</feature>
<evidence type="ECO:0000313" key="5">
    <source>
        <dbReference type="Proteomes" id="UP000054270"/>
    </source>
</evidence>
<feature type="compositionally biased region" description="Polar residues" evidence="3">
    <location>
        <begin position="399"/>
        <end position="414"/>
    </location>
</feature>
<feature type="region of interest" description="Disordered" evidence="3">
    <location>
        <begin position="342"/>
        <end position="364"/>
    </location>
</feature>
<feature type="compositionally biased region" description="Acidic residues" evidence="3">
    <location>
        <begin position="534"/>
        <end position="554"/>
    </location>
</feature>
<dbReference type="AlphaFoldDB" id="A0A0D2P164"/>
<feature type="compositionally biased region" description="Polar residues" evidence="3">
    <location>
        <begin position="22"/>
        <end position="36"/>
    </location>
</feature>
<accession>A0A0D2P164</accession>
<keyword evidence="5" id="KW-1185">Reference proteome</keyword>
<protein>
    <submittedName>
        <fullName evidence="4">Uncharacterized protein</fullName>
    </submittedName>
</protein>
<dbReference type="EMBL" id="KN817681">
    <property type="protein sequence ID" value="KJA14385.1"/>
    <property type="molecule type" value="Genomic_DNA"/>
</dbReference>
<name>A0A0D2P164_HYPSF</name>
<feature type="compositionally biased region" description="Polar residues" evidence="3">
    <location>
        <begin position="421"/>
        <end position="450"/>
    </location>
</feature>
<feature type="region of interest" description="Disordered" evidence="3">
    <location>
        <begin position="508"/>
        <end position="612"/>
    </location>
</feature>
<feature type="region of interest" description="Disordered" evidence="3">
    <location>
        <begin position="399"/>
        <end position="490"/>
    </location>
</feature>
<dbReference type="OrthoDB" id="3224221at2759"/>
<dbReference type="PANTHER" id="PTHR13037:SF24">
    <property type="entry name" value="POLYCOMB PROTEIN PCL-RELATED"/>
    <property type="match status" value="1"/>
</dbReference>
<feature type="compositionally biased region" description="Basic residues" evidence="3">
    <location>
        <begin position="519"/>
        <end position="528"/>
    </location>
</feature>
<gene>
    <name evidence="4" type="ORF">HYPSUDRAFT_59396</name>
</gene>
<feature type="region of interest" description="Disordered" evidence="3">
    <location>
        <begin position="10"/>
        <end position="109"/>
    </location>
</feature>
<evidence type="ECO:0000313" key="4">
    <source>
        <dbReference type="EMBL" id="KJA14385.1"/>
    </source>
</evidence>
<reference evidence="5" key="1">
    <citation type="submission" date="2014-04" db="EMBL/GenBank/DDBJ databases">
        <title>Evolutionary Origins and Diversification of the Mycorrhizal Mutualists.</title>
        <authorList>
            <consortium name="DOE Joint Genome Institute"/>
            <consortium name="Mycorrhizal Genomics Consortium"/>
            <person name="Kohler A."/>
            <person name="Kuo A."/>
            <person name="Nagy L.G."/>
            <person name="Floudas D."/>
            <person name="Copeland A."/>
            <person name="Barry K.W."/>
            <person name="Cichocki N."/>
            <person name="Veneault-Fourrey C."/>
            <person name="LaButti K."/>
            <person name="Lindquist E.A."/>
            <person name="Lipzen A."/>
            <person name="Lundell T."/>
            <person name="Morin E."/>
            <person name="Murat C."/>
            <person name="Riley R."/>
            <person name="Ohm R."/>
            <person name="Sun H."/>
            <person name="Tunlid A."/>
            <person name="Henrissat B."/>
            <person name="Grigoriev I.V."/>
            <person name="Hibbett D.S."/>
            <person name="Martin F."/>
        </authorList>
    </citation>
    <scope>NUCLEOTIDE SEQUENCE [LARGE SCALE GENOMIC DNA]</scope>
    <source>
        <strain evidence="5">FD-334 SS-4</strain>
    </source>
</reference>
<dbReference type="OMA" id="ERRWANE"/>
<feature type="coiled-coil region" evidence="2">
    <location>
        <begin position="785"/>
        <end position="812"/>
    </location>
</feature>
<feature type="compositionally biased region" description="Pro residues" evidence="3">
    <location>
        <begin position="79"/>
        <end position="109"/>
    </location>
</feature>